<proteinExistence type="predicted"/>
<sequence length="366" mass="42581">MSFLKSLFNKKDAEAPAPLSYQDFWTWFQEHEKAFYEVIKSGNDIEQKFFDVLGPKLNELKERTFWYLSGMSDDTTAELILTADGNLKHIPFVEELAAAAPVLKNWKITSLKQPSSSSTFGIKMNDYTFSEETMSFYAHENPEMPDQIELTILHTAYTPENESHISHGAYILLDNFLGELNCVTTIDHINFKNTKDAEKELVPLAKLKDFLLWREKEFIEKYEGLRHNTEKDSYSSFNGTLKNGLPIIAIVNTDILQWNAKASHPWIAIAIFKFEGDDNNGMPDDETYHLLNTLEDRIMLELKDSDGYINIGRETANSTREIYFSCHDFRKPAIVFDQIQKENKELISFDFEIYKDKYWQTFNKYL</sequence>
<dbReference type="InterPro" id="IPR016097">
    <property type="entry name" value="DUF695"/>
</dbReference>
<dbReference type="RefSeq" id="WP_074538888.1">
    <property type="nucleotide sequence ID" value="NZ_FNBD01000008.1"/>
</dbReference>
<feature type="domain" description="DUF695" evidence="1">
    <location>
        <begin position="244"/>
        <end position="366"/>
    </location>
</feature>
<evidence type="ECO:0000313" key="2">
    <source>
        <dbReference type="EMBL" id="SDF20381.1"/>
    </source>
</evidence>
<dbReference type="eggNOG" id="ENOG502Z8C2">
    <property type="taxonomic scope" value="Bacteria"/>
</dbReference>
<evidence type="ECO:0000313" key="3">
    <source>
        <dbReference type="Proteomes" id="UP000182114"/>
    </source>
</evidence>
<dbReference type="EMBL" id="FNBD01000008">
    <property type="protein sequence ID" value="SDF20381.1"/>
    <property type="molecule type" value="Genomic_DNA"/>
</dbReference>
<dbReference type="Proteomes" id="UP000182114">
    <property type="component" value="Unassembled WGS sequence"/>
</dbReference>
<keyword evidence="3" id="KW-1185">Reference proteome</keyword>
<reference evidence="3" key="1">
    <citation type="submission" date="2016-10" db="EMBL/GenBank/DDBJ databases">
        <authorList>
            <person name="Varghese N."/>
            <person name="Submissions S."/>
        </authorList>
    </citation>
    <scope>NUCLEOTIDE SEQUENCE [LARGE SCALE GENOMIC DNA]</scope>
    <source>
        <strain evidence="3">DSM 24729</strain>
    </source>
</reference>
<dbReference type="AlphaFoldDB" id="A0A1G7J679"/>
<organism evidence="2 3">
    <name type="scientific">Cellulophaga baltica</name>
    <dbReference type="NCBI Taxonomy" id="76594"/>
    <lineage>
        <taxon>Bacteria</taxon>
        <taxon>Pseudomonadati</taxon>
        <taxon>Bacteroidota</taxon>
        <taxon>Flavobacteriia</taxon>
        <taxon>Flavobacteriales</taxon>
        <taxon>Flavobacteriaceae</taxon>
        <taxon>Cellulophaga</taxon>
    </lineage>
</organism>
<evidence type="ECO:0000259" key="1">
    <source>
        <dbReference type="Pfam" id="PF05117"/>
    </source>
</evidence>
<dbReference type="Pfam" id="PF05117">
    <property type="entry name" value="DUF695"/>
    <property type="match status" value="1"/>
</dbReference>
<protein>
    <recommendedName>
        <fullName evidence="1">DUF695 domain-containing protein</fullName>
    </recommendedName>
</protein>
<name>A0A1G7J679_9FLAO</name>
<gene>
    <name evidence="2" type="ORF">SAMN04487992_108225</name>
</gene>
<accession>A0A1G7J679</accession>